<protein>
    <submittedName>
        <fullName evidence="2">Uncharacterized protein</fullName>
    </submittedName>
</protein>
<feature type="region of interest" description="Disordered" evidence="1">
    <location>
        <begin position="205"/>
        <end position="236"/>
    </location>
</feature>
<keyword evidence="3" id="KW-1185">Reference proteome</keyword>
<comment type="caution">
    <text evidence="2">The sequence shown here is derived from an EMBL/GenBank/DDBJ whole genome shotgun (WGS) entry which is preliminary data.</text>
</comment>
<feature type="compositionally biased region" description="Basic and acidic residues" evidence="1">
    <location>
        <begin position="220"/>
        <end position="231"/>
    </location>
</feature>
<dbReference type="Proteomes" id="UP000230002">
    <property type="component" value="Unassembled WGS sequence"/>
</dbReference>
<evidence type="ECO:0000256" key="1">
    <source>
        <dbReference type="SAM" id="MobiDB-lite"/>
    </source>
</evidence>
<accession>A0A2G8SB14</accession>
<sequence>MSMTLRLGETAPERKGAGISEIIRSTSSSSNVLLCCASCSQERIEPRSLPGCRALGRRNGELSVEDGGAGEAYERLARVGKKPGREGVCGLLVSPPLSRALGIAGVGADGEATEPSMNSTSSASILSTLLSCVMILGVGVAGTDAPRAWMTGPEPPCLRADIRPRGDSGGAGMEPRRGLGLPLTLCKRREFEPLRMLPKIVGVDGELDGRDAPEAEDAEDGGRGRPVRTDPEPETGGVEVLLNFEALVEVVRTDDGDDWGLDGPLSFFSGVDGLTLIAAVRLTLSALGWGTGEIDRLDLPSPEGTSSGVSSLGVLTSSVSSSELLCRRLRGFVGDGVFLGATAAPSPSIERGLYFGRPETTRELRLRTERALIESLLLVSLPDGLALSEGDEDCSSLVAASFLSADCRREWRVMVLASGESSVRVLLVESGLSVDERAGGAMLAVLVRRAAVSFFLAFSLSFSFSFESLCMTSARALLTEERPKDWRMELRVVGLVRTDAPLADATWADMVKGCGGTGIERLYGGGE</sequence>
<evidence type="ECO:0000313" key="2">
    <source>
        <dbReference type="EMBL" id="PIL30950.1"/>
    </source>
</evidence>
<name>A0A2G8SB14_9APHY</name>
<evidence type="ECO:0000313" key="3">
    <source>
        <dbReference type="Proteomes" id="UP000230002"/>
    </source>
</evidence>
<reference evidence="2 3" key="1">
    <citation type="journal article" date="2015" name="Sci. Rep.">
        <title>Chromosome-level genome map provides insights into diverse defense mechanisms in the medicinal fungus Ganoderma sinense.</title>
        <authorList>
            <person name="Zhu Y."/>
            <person name="Xu J."/>
            <person name="Sun C."/>
            <person name="Zhou S."/>
            <person name="Xu H."/>
            <person name="Nelson D.R."/>
            <person name="Qian J."/>
            <person name="Song J."/>
            <person name="Luo H."/>
            <person name="Xiang L."/>
            <person name="Li Y."/>
            <person name="Xu Z."/>
            <person name="Ji A."/>
            <person name="Wang L."/>
            <person name="Lu S."/>
            <person name="Hayward A."/>
            <person name="Sun W."/>
            <person name="Li X."/>
            <person name="Schwartz D.C."/>
            <person name="Wang Y."/>
            <person name="Chen S."/>
        </authorList>
    </citation>
    <scope>NUCLEOTIDE SEQUENCE [LARGE SCALE GENOMIC DNA]</scope>
    <source>
        <strain evidence="2 3">ZZ0214-1</strain>
    </source>
</reference>
<dbReference type="AlphaFoldDB" id="A0A2G8SB14"/>
<organism evidence="2 3">
    <name type="scientific">Ganoderma sinense ZZ0214-1</name>
    <dbReference type="NCBI Taxonomy" id="1077348"/>
    <lineage>
        <taxon>Eukaryota</taxon>
        <taxon>Fungi</taxon>
        <taxon>Dikarya</taxon>
        <taxon>Basidiomycota</taxon>
        <taxon>Agaricomycotina</taxon>
        <taxon>Agaricomycetes</taxon>
        <taxon>Polyporales</taxon>
        <taxon>Polyporaceae</taxon>
        <taxon>Ganoderma</taxon>
    </lineage>
</organism>
<dbReference type="EMBL" id="AYKW01000013">
    <property type="protein sequence ID" value="PIL30950.1"/>
    <property type="molecule type" value="Genomic_DNA"/>
</dbReference>
<proteinExistence type="predicted"/>
<gene>
    <name evidence="2" type="ORF">GSI_07119</name>
</gene>